<dbReference type="Proteomes" id="UP000275267">
    <property type="component" value="Unassembled WGS sequence"/>
</dbReference>
<dbReference type="AlphaFoldDB" id="A0A3L6SI81"/>
<evidence type="ECO:0000313" key="2">
    <source>
        <dbReference type="EMBL" id="RLN22308.1"/>
    </source>
</evidence>
<organism evidence="2 3">
    <name type="scientific">Panicum miliaceum</name>
    <name type="common">Proso millet</name>
    <name type="synonym">Broomcorn millet</name>
    <dbReference type="NCBI Taxonomy" id="4540"/>
    <lineage>
        <taxon>Eukaryota</taxon>
        <taxon>Viridiplantae</taxon>
        <taxon>Streptophyta</taxon>
        <taxon>Embryophyta</taxon>
        <taxon>Tracheophyta</taxon>
        <taxon>Spermatophyta</taxon>
        <taxon>Magnoliopsida</taxon>
        <taxon>Liliopsida</taxon>
        <taxon>Poales</taxon>
        <taxon>Poaceae</taxon>
        <taxon>PACMAD clade</taxon>
        <taxon>Panicoideae</taxon>
        <taxon>Panicodae</taxon>
        <taxon>Paniceae</taxon>
        <taxon>Panicinae</taxon>
        <taxon>Panicum</taxon>
        <taxon>Panicum sect. Panicum</taxon>
    </lineage>
</organism>
<evidence type="ECO:0000256" key="1">
    <source>
        <dbReference type="SAM" id="MobiDB-lite"/>
    </source>
</evidence>
<comment type="caution">
    <text evidence="2">The sequence shown here is derived from an EMBL/GenBank/DDBJ whole genome shotgun (WGS) entry which is preliminary data.</text>
</comment>
<protein>
    <submittedName>
        <fullName evidence="2">Uncharacterized protein</fullName>
    </submittedName>
</protein>
<keyword evidence="3" id="KW-1185">Reference proteome</keyword>
<feature type="region of interest" description="Disordered" evidence="1">
    <location>
        <begin position="1"/>
        <end position="26"/>
    </location>
</feature>
<dbReference type="EMBL" id="PQIB02000004">
    <property type="protein sequence ID" value="RLN22308.1"/>
    <property type="molecule type" value="Genomic_DNA"/>
</dbReference>
<proteinExistence type="predicted"/>
<feature type="compositionally biased region" description="Basic and acidic residues" evidence="1">
    <location>
        <begin position="17"/>
        <end position="26"/>
    </location>
</feature>
<sequence length="95" mass="10956">MDVEDSPKQHPVGHKKTKDECNGKRPGREAISAIEQKLDKFIEVSNKAEKMAEVQQSLASKNLEAAKINHKLSLYGRSLEVLIKIRYTYMYMYEQ</sequence>
<accession>A0A3L6SI81</accession>
<name>A0A3L6SI81_PANMI</name>
<dbReference type="PANTHER" id="PTHR45224:SF5">
    <property type="entry name" value="OS02G0311800 PROTEIN"/>
    <property type="match status" value="1"/>
</dbReference>
<reference evidence="3" key="1">
    <citation type="journal article" date="2019" name="Nat. Commun.">
        <title>The genome of broomcorn millet.</title>
        <authorList>
            <person name="Zou C."/>
            <person name="Miki D."/>
            <person name="Li D."/>
            <person name="Tang Q."/>
            <person name="Xiao L."/>
            <person name="Rajput S."/>
            <person name="Deng P."/>
            <person name="Jia W."/>
            <person name="Huang R."/>
            <person name="Zhang M."/>
            <person name="Sun Y."/>
            <person name="Hu J."/>
            <person name="Fu X."/>
            <person name="Schnable P.S."/>
            <person name="Li F."/>
            <person name="Zhang H."/>
            <person name="Feng B."/>
            <person name="Zhu X."/>
            <person name="Liu R."/>
            <person name="Schnable J.C."/>
            <person name="Zhu J.-K."/>
            <person name="Zhang H."/>
        </authorList>
    </citation>
    <scope>NUCLEOTIDE SEQUENCE [LARGE SCALE GENOMIC DNA]</scope>
</reference>
<evidence type="ECO:0000313" key="3">
    <source>
        <dbReference type="Proteomes" id="UP000275267"/>
    </source>
</evidence>
<dbReference type="PANTHER" id="PTHR45224">
    <property type="entry name" value="OS01G0527900 PROTEIN-RELATED"/>
    <property type="match status" value="1"/>
</dbReference>
<gene>
    <name evidence="2" type="ORF">C2845_PM07G11680</name>
</gene>